<comment type="caution">
    <text evidence="2">The sequence shown here is derived from an EMBL/GenBank/DDBJ whole genome shotgun (WGS) entry which is preliminary data.</text>
</comment>
<organism evidence="2 3">
    <name type="scientific">Rhizoctonia solani</name>
    <dbReference type="NCBI Taxonomy" id="456999"/>
    <lineage>
        <taxon>Eukaryota</taxon>
        <taxon>Fungi</taxon>
        <taxon>Dikarya</taxon>
        <taxon>Basidiomycota</taxon>
        <taxon>Agaricomycotina</taxon>
        <taxon>Agaricomycetes</taxon>
        <taxon>Cantharellales</taxon>
        <taxon>Ceratobasidiaceae</taxon>
        <taxon>Rhizoctonia</taxon>
    </lineage>
</organism>
<feature type="region of interest" description="Disordered" evidence="1">
    <location>
        <begin position="1"/>
        <end position="44"/>
    </location>
</feature>
<reference evidence="2" key="1">
    <citation type="submission" date="2020-09" db="EMBL/GenBank/DDBJ databases">
        <title>Comparative genome analyses of four rice-infecting Rhizoctonia solani isolates reveal extensive enrichment of homogalacturonan modification genes.</title>
        <authorList>
            <person name="Lee D.-Y."/>
            <person name="Jeon J."/>
            <person name="Kim K.-T."/>
            <person name="Cheong K."/>
            <person name="Song H."/>
            <person name="Choi G."/>
            <person name="Ko J."/>
            <person name="Opiyo S.O."/>
            <person name="Zuo S."/>
            <person name="Madhav S."/>
            <person name="Lee Y.-H."/>
            <person name="Wang G.-L."/>
        </authorList>
    </citation>
    <scope>NUCLEOTIDE SEQUENCE</scope>
    <source>
        <strain evidence="2">AG1-IA B2</strain>
    </source>
</reference>
<proteinExistence type="predicted"/>
<dbReference type="SUPFAM" id="SSF48452">
    <property type="entry name" value="TPR-like"/>
    <property type="match status" value="1"/>
</dbReference>
<dbReference type="EMBL" id="JACYCF010000016">
    <property type="protein sequence ID" value="KAF8752410.1"/>
    <property type="molecule type" value="Genomic_DNA"/>
</dbReference>
<dbReference type="Proteomes" id="UP000614334">
    <property type="component" value="Unassembled WGS sequence"/>
</dbReference>
<evidence type="ECO:0000313" key="3">
    <source>
        <dbReference type="Proteomes" id="UP000614334"/>
    </source>
</evidence>
<feature type="compositionally biased region" description="Basic and acidic residues" evidence="1">
    <location>
        <begin position="1"/>
        <end position="12"/>
    </location>
</feature>
<protein>
    <submittedName>
        <fullName evidence="2">Uncharacterized protein</fullName>
    </submittedName>
</protein>
<dbReference type="AlphaFoldDB" id="A0A8H7I7C9"/>
<feature type="compositionally biased region" description="Basic and acidic residues" evidence="1">
    <location>
        <begin position="25"/>
        <end position="44"/>
    </location>
</feature>
<dbReference type="InterPro" id="IPR011990">
    <property type="entry name" value="TPR-like_helical_dom_sf"/>
</dbReference>
<dbReference type="Gene3D" id="1.25.40.10">
    <property type="entry name" value="Tetratricopeptide repeat domain"/>
    <property type="match status" value="1"/>
</dbReference>
<sequence length="299" mass="33631">MEMKQWINKEESECTVIKGEQPQENSKDRVEQVSDHGGEGKDIRRATGIGASMTTLASWLSWRSPTAVNFIAAGKLEDVDKAIEYDNRALSLVPSYCRTLSCRLMHLGADYGARFARTGDINDNANDFEKSIEYKSRAVALTPEDHSALPRRLGNLGVDYGTRFNRTGDMNDLAKSTECKSRAIELTPDDDPDLARLFSNLGLDYSARFERTGDMSDLENSIQYKYRAVALTPEDHPSMPELQVKLSHSYFAHYKHTKHSCSFHSAMHLLRTASQSTVGPPRETFMYALEWAWHAALPS</sequence>
<gene>
    <name evidence="2" type="ORF">RHS01_08114</name>
</gene>
<accession>A0A8H7I7C9</accession>
<evidence type="ECO:0000256" key="1">
    <source>
        <dbReference type="SAM" id="MobiDB-lite"/>
    </source>
</evidence>
<name>A0A8H7I7C9_9AGAM</name>
<evidence type="ECO:0000313" key="2">
    <source>
        <dbReference type="EMBL" id="KAF8752410.1"/>
    </source>
</evidence>